<dbReference type="STRING" id="366533.SAMN05444339_10248"/>
<evidence type="ECO:0000313" key="1">
    <source>
        <dbReference type="EMBL" id="SHE78253.1"/>
    </source>
</evidence>
<dbReference type="RefSeq" id="WP_072856210.1">
    <property type="nucleotide sequence ID" value="NZ_FQUE01000002.1"/>
</dbReference>
<sequence>MTDRTQINALVGALIDGTFGCLDAAAEAINARYGRGTAKGTLSKKRAGLLDWTIAEVIALEDAAGRYPMTRMLARRLAPKVGASSQNGAMQAGIIAKECGEAVAAILSAEMSAGASCRGDALAEIDEAIEALNAARATLEARQD</sequence>
<proteinExistence type="predicted"/>
<protein>
    <submittedName>
        <fullName evidence="1">Uncharacterized protein</fullName>
    </submittedName>
</protein>
<dbReference type="AlphaFoldDB" id="A0A1M4WAZ3"/>
<gene>
    <name evidence="1" type="ORF">SAMN05444339_10248</name>
</gene>
<name>A0A1M4WAZ3_LOKAT</name>
<keyword evidence="2" id="KW-1185">Reference proteome</keyword>
<reference evidence="2" key="1">
    <citation type="submission" date="2016-11" db="EMBL/GenBank/DDBJ databases">
        <authorList>
            <person name="Varghese N."/>
            <person name="Submissions S."/>
        </authorList>
    </citation>
    <scope>NUCLEOTIDE SEQUENCE [LARGE SCALE GENOMIC DNA]</scope>
    <source>
        <strain evidence="2">DSM 29326</strain>
    </source>
</reference>
<organism evidence="1 2">
    <name type="scientific">Loktanella atrilutea</name>
    <dbReference type="NCBI Taxonomy" id="366533"/>
    <lineage>
        <taxon>Bacteria</taxon>
        <taxon>Pseudomonadati</taxon>
        <taxon>Pseudomonadota</taxon>
        <taxon>Alphaproteobacteria</taxon>
        <taxon>Rhodobacterales</taxon>
        <taxon>Roseobacteraceae</taxon>
        <taxon>Loktanella</taxon>
    </lineage>
</organism>
<evidence type="ECO:0000313" key="2">
    <source>
        <dbReference type="Proteomes" id="UP000183987"/>
    </source>
</evidence>
<dbReference type="OrthoDB" id="7877014at2"/>
<dbReference type="EMBL" id="FQUE01000002">
    <property type="protein sequence ID" value="SHE78253.1"/>
    <property type="molecule type" value="Genomic_DNA"/>
</dbReference>
<dbReference type="Proteomes" id="UP000183987">
    <property type="component" value="Unassembled WGS sequence"/>
</dbReference>
<accession>A0A1M4WAZ3</accession>